<gene>
    <name evidence="2" type="ORF">GCM10023205_24960</name>
</gene>
<keyword evidence="1" id="KW-0812">Transmembrane</keyword>
<dbReference type="EMBL" id="BAABHS010000007">
    <property type="protein sequence ID" value="GAA4960646.1"/>
    <property type="molecule type" value="Genomic_DNA"/>
</dbReference>
<accession>A0ABP9H326</accession>
<evidence type="ECO:0000256" key="1">
    <source>
        <dbReference type="SAM" id="Phobius"/>
    </source>
</evidence>
<keyword evidence="1" id="KW-0472">Membrane</keyword>
<protein>
    <submittedName>
        <fullName evidence="2">Uncharacterized protein</fullName>
    </submittedName>
</protein>
<keyword evidence="3" id="KW-1185">Reference proteome</keyword>
<dbReference type="RefSeq" id="WP_345675465.1">
    <property type="nucleotide sequence ID" value="NZ_BAABHS010000007.1"/>
</dbReference>
<keyword evidence="1" id="KW-1133">Transmembrane helix</keyword>
<organism evidence="2 3">
    <name type="scientific">Yinghuangia aomiensis</name>
    <dbReference type="NCBI Taxonomy" id="676205"/>
    <lineage>
        <taxon>Bacteria</taxon>
        <taxon>Bacillati</taxon>
        <taxon>Actinomycetota</taxon>
        <taxon>Actinomycetes</taxon>
        <taxon>Kitasatosporales</taxon>
        <taxon>Streptomycetaceae</taxon>
        <taxon>Yinghuangia</taxon>
    </lineage>
</organism>
<evidence type="ECO:0000313" key="3">
    <source>
        <dbReference type="Proteomes" id="UP001500466"/>
    </source>
</evidence>
<feature type="transmembrane region" description="Helical" evidence="1">
    <location>
        <begin position="48"/>
        <end position="67"/>
    </location>
</feature>
<comment type="caution">
    <text evidence="2">The sequence shown here is derived from an EMBL/GenBank/DDBJ whole genome shotgun (WGS) entry which is preliminary data.</text>
</comment>
<reference evidence="3" key="1">
    <citation type="journal article" date="2019" name="Int. J. Syst. Evol. Microbiol.">
        <title>The Global Catalogue of Microorganisms (GCM) 10K type strain sequencing project: providing services to taxonomists for standard genome sequencing and annotation.</title>
        <authorList>
            <consortium name="The Broad Institute Genomics Platform"/>
            <consortium name="The Broad Institute Genome Sequencing Center for Infectious Disease"/>
            <person name="Wu L."/>
            <person name="Ma J."/>
        </authorList>
    </citation>
    <scope>NUCLEOTIDE SEQUENCE [LARGE SCALE GENOMIC DNA]</scope>
    <source>
        <strain evidence="3">JCM 17986</strain>
    </source>
</reference>
<proteinExistence type="predicted"/>
<sequence length="81" mass="8362">MSTAPTADSASAGSTPARTPRVAILAVVVCVLAVAAAVVAFVNGSWLGVPFLLLAAVDGNIAWYYILRARHPRRVAASRDA</sequence>
<dbReference type="Proteomes" id="UP001500466">
    <property type="component" value="Unassembled WGS sequence"/>
</dbReference>
<feature type="transmembrane region" description="Helical" evidence="1">
    <location>
        <begin position="22"/>
        <end position="42"/>
    </location>
</feature>
<name>A0ABP9H326_9ACTN</name>
<evidence type="ECO:0000313" key="2">
    <source>
        <dbReference type="EMBL" id="GAA4960646.1"/>
    </source>
</evidence>